<evidence type="ECO:0000313" key="14">
    <source>
        <dbReference type="EMBL" id="KAK0148537.1"/>
    </source>
</evidence>
<evidence type="ECO:0000256" key="11">
    <source>
        <dbReference type="SAM" id="MobiDB-lite"/>
    </source>
</evidence>
<comment type="caution">
    <text evidence="14">The sequence shown here is derived from an EMBL/GenBank/DDBJ whole genome shotgun (WGS) entry which is preliminary data.</text>
</comment>
<evidence type="ECO:0000256" key="5">
    <source>
        <dbReference type="ARBA" id="ARBA00022989"/>
    </source>
</evidence>
<keyword evidence="7" id="KW-1015">Disulfide bond</keyword>
<dbReference type="GO" id="GO:0071222">
    <property type="term" value="P:cellular response to lipopolysaccharide"/>
    <property type="evidence" value="ECO:0007669"/>
    <property type="project" value="TreeGrafter"/>
</dbReference>
<dbReference type="Proteomes" id="UP001174136">
    <property type="component" value="Unassembled WGS sequence"/>
</dbReference>
<dbReference type="EMBL" id="JAOPHQ010002013">
    <property type="protein sequence ID" value="KAK0148537.1"/>
    <property type="molecule type" value="Genomic_DNA"/>
</dbReference>
<evidence type="ECO:0000256" key="1">
    <source>
        <dbReference type="ARBA" id="ARBA00004251"/>
    </source>
</evidence>
<keyword evidence="4" id="KW-0732">Signal</keyword>
<keyword evidence="10" id="KW-0393">Immunoglobulin domain</keyword>
<dbReference type="GO" id="GO:0007166">
    <property type="term" value="P:cell surface receptor signaling pathway"/>
    <property type="evidence" value="ECO:0007669"/>
    <property type="project" value="TreeGrafter"/>
</dbReference>
<dbReference type="InterPro" id="IPR013106">
    <property type="entry name" value="Ig_V-set"/>
</dbReference>
<dbReference type="Gene3D" id="2.60.40.10">
    <property type="entry name" value="Immunoglobulins"/>
    <property type="match status" value="2"/>
</dbReference>
<keyword evidence="3 12" id="KW-0812">Transmembrane</keyword>
<evidence type="ECO:0000313" key="15">
    <source>
        <dbReference type="Proteomes" id="UP001174136"/>
    </source>
</evidence>
<feature type="transmembrane region" description="Helical" evidence="12">
    <location>
        <begin position="213"/>
        <end position="234"/>
    </location>
</feature>
<feature type="region of interest" description="Disordered" evidence="11">
    <location>
        <begin position="242"/>
        <end position="284"/>
    </location>
</feature>
<comment type="subcellular location">
    <subcellularLocation>
        <location evidence="1">Cell membrane</location>
        <topology evidence="1">Single-pass type I membrane protein</topology>
    </subcellularLocation>
</comment>
<feature type="compositionally biased region" description="Polar residues" evidence="11">
    <location>
        <begin position="267"/>
        <end position="284"/>
    </location>
</feature>
<dbReference type="InterPro" id="IPR007110">
    <property type="entry name" value="Ig-like_dom"/>
</dbReference>
<dbReference type="SUPFAM" id="SSF48726">
    <property type="entry name" value="Immunoglobulin"/>
    <property type="match status" value="2"/>
</dbReference>
<evidence type="ECO:0000256" key="4">
    <source>
        <dbReference type="ARBA" id="ARBA00022729"/>
    </source>
</evidence>
<organism evidence="14 15">
    <name type="scientific">Merluccius polli</name>
    <name type="common">Benguela hake</name>
    <name type="synonym">Merluccius cadenati</name>
    <dbReference type="NCBI Taxonomy" id="89951"/>
    <lineage>
        <taxon>Eukaryota</taxon>
        <taxon>Metazoa</taxon>
        <taxon>Chordata</taxon>
        <taxon>Craniata</taxon>
        <taxon>Vertebrata</taxon>
        <taxon>Euteleostomi</taxon>
        <taxon>Actinopterygii</taxon>
        <taxon>Neopterygii</taxon>
        <taxon>Teleostei</taxon>
        <taxon>Neoteleostei</taxon>
        <taxon>Acanthomorphata</taxon>
        <taxon>Zeiogadaria</taxon>
        <taxon>Gadariae</taxon>
        <taxon>Gadiformes</taxon>
        <taxon>Gadoidei</taxon>
        <taxon>Merlucciidae</taxon>
        <taxon>Merluccius</taxon>
    </lineage>
</organism>
<feature type="domain" description="Ig-like" evidence="13">
    <location>
        <begin position="65"/>
        <end position="196"/>
    </location>
</feature>
<keyword evidence="5 12" id="KW-1133">Transmembrane helix</keyword>
<evidence type="ECO:0000256" key="10">
    <source>
        <dbReference type="ARBA" id="ARBA00023319"/>
    </source>
</evidence>
<protein>
    <recommendedName>
        <fullName evidence="13">Ig-like domain-containing protein</fullName>
    </recommendedName>
</protein>
<dbReference type="InterPro" id="IPR051713">
    <property type="entry name" value="T-cell_Activation_Regulation"/>
</dbReference>
<sequence length="284" mass="31779">MELSRLSGFEEIKCTARHVYPAPHVTWETDPPAPQLLRPITRKLADRQTGLYVVESRLRRLRNHPEITYICKVTSSYGAQSWTASLRERADISGPEGRDISIPCHAPPHLHDPSLSWTFTHGQDPAHILTYDSQVRQTSMSPSWEGHIKMDAYRVPLGDGSLRLLDPKHDQHTGVYTCVYSAPYRTHTEETEVIISPMGPTADRHTSWEPSHWWIIALVTTLLVIALAAMLMYLKAKGSFSTPRKQTELPTEMHSVKVSTPAEMNPGESSPLTGPDTGGQTPET</sequence>
<dbReference type="GO" id="GO:0042102">
    <property type="term" value="P:positive regulation of T cell proliferation"/>
    <property type="evidence" value="ECO:0007669"/>
    <property type="project" value="TreeGrafter"/>
</dbReference>
<evidence type="ECO:0000259" key="13">
    <source>
        <dbReference type="PROSITE" id="PS50835"/>
    </source>
</evidence>
<keyword evidence="9" id="KW-0325">Glycoprotein</keyword>
<dbReference type="GO" id="GO:0009897">
    <property type="term" value="C:external side of plasma membrane"/>
    <property type="evidence" value="ECO:0007669"/>
    <property type="project" value="TreeGrafter"/>
</dbReference>
<dbReference type="GO" id="GO:0031295">
    <property type="term" value="P:T cell costimulation"/>
    <property type="evidence" value="ECO:0007669"/>
    <property type="project" value="TreeGrafter"/>
</dbReference>
<dbReference type="InterPro" id="IPR013783">
    <property type="entry name" value="Ig-like_fold"/>
</dbReference>
<gene>
    <name evidence="14" type="ORF">N1851_011144</name>
</gene>
<accession>A0AA47P6N1</accession>
<evidence type="ECO:0000256" key="3">
    <source>
        <dbReference type="ARBA" id="ARBA00022692"/>
    </source>
</evidence>
<evidence type="ECO:0000256" key="9">
    <source>
        <dbReference type="ARBA" id="ARBA00023180"/>
    </source>
</evidence>
<dbReference type="InterPro" id="IPR036179">
    <property type="entry name" value="Ig-like_dom_sf"/>
</dbReference>
<keyword evidence="15" id="KW-1185">Reference proteome</keyword>
<keyword evidence="6 12" id="KW-0472">Membrane</keyword>
<evidence type="ECO:0000256" key="2">
    <source>
        <dbReference type="ARBA" id="ARBA00022475"/>
    </source>
</evidence>
<dbReference type="PANTHER" id="PTHR25466">
    <property type="entry name" value="T-LYMPHOCYTE ACTIVATION ANTIGEN"/>
    <property type="match status" value="1"/>
</dbReference>
<evidence type="ECO:0000256" key="12">
    <source>
        <dbReference type="SAM" id="Phobius"/>
    </source>
</evidence>
<dbReference type="GO" id="GO:0042130">
    <property type="term" value="P:negative regulation of T cell proliferation"/>
    <property type="evidence" value="ECO:0007669"/>
    <property type="project" value="TreeGrafter"/>
</dbReference>
<keyword evidence="2" id="KW-1003">Cell membrane</keyword>
<proteinExistence type="predicted"/>
<evidence type="ECO:0000256" key="8">
    <source>
        <dbReference type="ARBA" id="ARBA00023170"/>
    </source>
</evidence>
<evidence type="ECO:0000256" key="7">
    <source>
        <dbReference type="ARBA" id="ARBA00023157"/>
    </source>
</evidence>
<keyword evidence="8" id="KW-0675">Receptor</keyword>
<reference evidence="14" key="1">
    <citation type="journal article" date="2023" name="Front. Mar. Sci.">
        <title>A new Merluccius polli reference genome to investigate the effects of global change in West African waters.</title>
        <authorList>
            <person name="Mateo J.L."/>
            <person name="Blanco-Fernandez C."/>
            <person name="Garcia-Vazquez E."/>
            <person name="Machado-Schiaffino G."/>
        </authorList>
    </citation>
    <scope>NUCLEOTIDE SEQUENCE</scope>
    <source>
        <strain evidence="14">C29</strain>
        <tissue evidence="14">Fin</tissue>
    </source>
</reference>
<name>A0AA47P6N1_MERPO</name>
<dbReference type="PANTHER" id="PTHR25466:SF14">
    <property type="entry name" value="BUTYROPHILIN SUBFAMILY 2 MEMBER A2-LIKE-RELATED"/>
    <property type="match status" value="1"/>
</dbReference>
<dbReference type="AlphaFoldDB" id="A0AA47P6N1"/>
<dbReference type="Pfam" id="PF07686">
    <property type="entry name" value="V-set"/>
    <property type="match status" value="1"/>
</dbReference>
<dbReference type="PROSITE" id="PS50835">
    <property type="entry name" value="IG_LIKE"/>
    <property type="match status" value="1"/>
</dbReference>
<dbReference type="GO" id="GO:0006955">
    <property type="term" value="P:immune response"/>
    <property type="evidence" value="ECO:0007669"/>
    <property type="project" value="TreeGrafter"/>
</dbReference>
<evidence type="ECO:0000256" key="6">
    <source>
        <dbReference type="ARBA" id="ARBA00023136"/>
    </source>
</evidence>